<dbReference type="AlphaFoldDB" id="A0A1V6QC29"/>
<sequence>MPLGNTPLSNGHGVPDDGPLRYDSESIAEADAIATQEETRVEQAVKTALLA</sequence>
<protein>
    <submittedName>
        <fullName evidence="2">Uncharacterized protein</fullName>
    </submittedName>
</protein>
<evidence type="ECO:0000313" key="3">
    <source>
        <dbReference type="Proteomes" id="UP000191672"/>
    </source>
</evidence>
<dbReference type="EMBL" id="MDYN01000007">
    <property type="protein sequence ID" value="OQD86768.1"/>
    <property type="molecule type" value="Genomic_DNA"/>
</dbReference>
<accession>A0A1V6QC29</accession>
<organism evidence="2 3">
    <name type="scientific">Penicillium antarcticum</name>
    <dbReference type="NCBI Taxonomy" id="416450"/>
    <lineage>
        <taxon>Eukaryota</taxon>
        <taxon>Fungi</taxon>
        <taxon>Dikarya</taxon>
        <taxon>Ascomycota</taxon>
        <taxon>Pezizomycotina</taxon>
        <taxon>Eurotiomycetes</taxon>
        <taxon>Eurotiomycetidae</taxon>
        <taxon>Eurotiales</taxon>
        <taxon>Aspergillaceae</taxon>
        <taxon>Penicillium</taxon>
    </lineage>
</organism>
<dbReference type="Proteomes" id="UP000191672">
    <property type="component" value="Unassembled WGS sequence"/>
</dbReference>
<keyword evidence="3" id="KW-1185">Reference proteome</keyword>
<evidence type="ECO:0000313" key="2">
    <source>
        <dbReference type="EMBL" id="OQD86768.1"/>
    </source>
</evidence>
<feature type="region of interest" description="Disordered" evidence="1">
    <location>
        <begin position="1"/>
        <end position="22"/>
    </location>
</feature>
<reference evidence="3" key="1">
    <citation type="journal article" date="2017" name="Nat. Microbiol.">
        <title>Global analysis of biosynthetic gene clusters reveals vast potential of secondary metabolite production in Penicillium species.</title>
        <authorList>
            <person name="Nielsen J.C."/>
            <person name="Grijseels S."/>
            <person name="Prigent S."/>
            <person name="Ji B."/>
            <person name="Dainat J."/>
            <person name="Nielsen K.F."/>
            <person name="Frisvad J.C."/>
            <person name="Workman M."/>
            <person name="Nielsen J."/>
        </authorList>
    </citation>
    <scope>NUCLEOTIDE SEQUENCE [LARGE SCALE GENOMIC DNA]</scope>
    <source>
        <strain evidence="3">IBT 31811</strain>
    </source>
</reference>
<gene>
    <name evidence="2" type="ORF">PENANT_c007G11047</name>
</gene>
<evidence type="ECO:0000256" key="1">
    <source>
        <dbReference type="SAM" id="MobiDB-lite"/>
    </source>
</evidence>
<comment type="caution">
    <text evidence="2">The sequence shown here is derived from an EMBL/GenBank/DDBJ whole genome shotgun (WGS) entry which is preliminary data.</text>
</comment>
<name>A0A1V6QC29_9EURO</name>
<proteinExistence type="predicted"/>